<evidence type="ECO:0000313" key="2">
    <source>
        <dbReference type="EMBL" id="GII31275.1"/>
    </source>
</evidence>
<organism evidence="2 3">
    <name type="scientific">Planotetraspora mira</name>
    <dbReference type="NCBI Taxonomy" id="58121"/>
    <lineage>
        <taxon>Bacteria</taxon>
        <taxon>Bacillati</taxon>
        <taxon>Actinomycetota</taxon>
        <taxon>Actinomycetes</taxon>
        <taxon>Streptosporangiales</taxon>
        <taxon>Streptosporangiaceae</taxon>
        <taxon>Planotetraspora</taxon>
    </lineage>
</organism>
<comment type="caution">
    <text evidence="2">The sequence shown here is derived from an EMBL/GenBank/DDBJ whole genome shotgun (WGS) entry which is preliminary data.</text>
</comment>
<evidence type="ECO:0000256" key="1">
    <source>
        <dbReference type="SAM" id="MobiDB-lite"/>
    </source>
</evidence>
<name>A0A8J3U1V1_9ACTN</name>
<reference evidence="2 3" key="1">
    <citation type="submission" date="2021-01" db="EMBL/GenBank/DDBJ databases">
        <title>Whole genome shotgun sequence of Planotetraspora mira NBRC 15435.</title>
        <authorList>
            <person name="Komaki H."/>
            <person name="Tamura T."/>
        </authorList>
    </citation>
    <scope>NUCLEOTIDE SEQUENCE [LARGE SCALE GENOMIC DNA]</scope>
    <source>
        <strain evidence="2 3">NBRC 15435</strain>
    </source>
</reference>
<dbReference type="RefSeq" id="WP_203955192.1">
    <property type="nucleotide sequence ID" value="NZ_BOOO01000024.1"/>
</dbReference>
<sequence length="177" mass="19183">MAACAGSGEDRDQGVASLASAVPGTSGTSTPAAADPIEAKRPQLRLDSTEEEAKRLRFAYWACLQTHGVKMDTARVGTSKAQAPPFMSGPNSREPAEAYKACLVKMPLMPPELDRDRNPDYVDQHHAYVKCLNARGMHVTELPDASGWTYADNDQPAESVRNKIDKDCTMEAFGGRN</sequence>
<proteinExistence type="predicted"/>
<gene>
    <name evidence="2" type="ORF">Pmi06nite_47170</name>
</gene>
<feature type="region of interest" description="Disordered" evidence="1">
    <location>
        <begin position="1"/>
        <end position="47"/>
    </location>
</feature>
<keyword evidence="3" id="KW-1185">Reference proteome</keyword>
<evidence type="ECO:0000313" key="3">
    <source>
        <dbReference type="Proteomes" id="UP000650628"/>
    </source>
</evidence>
<dbReference type="AlphaFoldDB" id="A0A8J3U1V1"/>
<accession>A0A8J3U1V1</accession>
<protein>
    <submittedName>
        <fullName evidence="2">Uncharacterized protein</fullName>
    </submittedName>
</protein>
<dbReference type="EMBL" id="BOOO01000024">
    <property type="protein sequence ID" value="GII31275.1"/>
    <property type="molecule type" value="Genomic_DNA"/>
</dbReference>
<dbReference type="Proteomes" id="UP000650628">
    <property type="component" value="Unassembled WGS sequence"/>
</dbReference>